<keyword evidence="3" id="KW-1185">Reference proteome</keyword>
<dbReference type="Proteomes" id="UP000244929">
    <property type="component" value="Chromosome"/>
</dbReference>
<keyword evidence="2" id="KW-0418">Kinase</keyword>
<dbReference type="InterPro" id="IPR036291">
    <property type="entry name" value="NAD(P)-bd_dom_sf"/>
</dbReference>
<feature type="domain" description="NAD(P)-binding" evidence="1">
    <location>
        <begin position="7"/>
        <end position="200"/>
    </location>
</feature>
<dbReference type="SUPFAM" id="SSF51735">
    <property type="entry name" value="NAD(P)-binding Rossmann-fold domains"/>
    <property type="match status" value="1"/>
</dbReference>
<evidence type="ECO:0000259" key="1">
    <source>
        <dbReference type="Pfam" id="PF13460"/>
    </source>
</evidence>
<dbReference type="GO" id="GO:0016646">
    <property type="term" value="F:oxidoreductase activity, acting on the CH-NH group of donors, NAD or NADP as acceptor"/>
    <property type="evidence" value="ECO:0007669"/>
    <property type="project" value="TreeGrafter"/>
</dbReference>
<evidence type="ECO:0000313" key="2">
    <source>
        <dbReference type="EMBL" id="AWH85289.1"/>
    </source>
</evidence>
<accession>A0A2S1QY76</accession>
<dbReference type="EMBL" id="CP029186">
    <property type="protein sequence ID" value="AWH85289.1"/>
    <property type="molecule type" value="Genomic_DNA"/>
</dbReference>
<organism evidence="2 3">
    <name type="scientific">Flavobacterium album</name>
    <dbReference type="NCBI Taxonomy" id="2175091"/>
    <lineage>
        <taxon>Bacteria</taxon>
        <taxon>Pseudomonadati</taxon>
        <taxon>Bacteroidota</taxon>
        <taxon>Flavobacteriia</taxon>
        <taxon>Flavobacteriales</taxon>
        <taxon>Flavobacteriaceae</taxon>
        <taxon>Flavobacterium</taxon>
    </lineage>
</organism>
<dbReference type="GO" id="GO:0016301">
    <property type="term" value="F:kinase activity"/>
    <property type="evidence" value="ECO:0007669"/>
    <property type="project" value="UniProtKB-KW"/>
</dbReference>
<dbReference type="PANTHER" id="PTHR43355">
    <property type="entry name" value="FLAVIN REDUCTASE (NADPH)"/>
    <property type="match status" value="1"/>
</dbReference>
<proteinExistence type="predicted"/>
<gene>
    <name evidence="2" type="ORF">HYN59_09235</name>
</gene>
<dbReference type="Gene3D" id="3.40.50.720">
    <property type="entry name" value="NAD(P)-binding Rossmann-like Domain"/>
    <property type="match status" value="1"/>
</dbReference>
<reference evidence="2 3" key="1">
    <citation type="submission" date="2018-04" db="EMBL/GenBank/DDBJ databases">
        <title>Genome sequencing of Flavobacterium sp. HYN0059.</title>
        <authorList>
            <person name="Yi H."/>
            <person name="Baek C."/>
        </authorList>
    </citation>
    <scope>NUCLEOTIDE SEQUENCE [LARGE SCALE GENOMIC DNA]</scope>
    <source>
        <strain evidence="2 3">HYN0059</strain>
    </source>
</reference>
<sequence length="215" mass="23252">MKTAIIGATGFAGAALVKEFASRGHQVTAIARNPKDTNEANVAWVSTDIFDADALAATLKGHDVVVSAYNPGWTNPNIYDEAIAGAKAIQEAVKQSGVKRYIYIGGAGSLYIADGLQLIDTPEFPKEYYAGANAARDYLNIIKEEKDLDWVFFSPAIEMHPGITTGRTGKYRTGLDNPVFNKEGRSILSVEDLAVAIADEAENAKHHQQRFTAAY</sequence>
<dbReference type="PANTHER" id="PTHR43355:SF2">
    <property type="entry name" value="FLAVIN REDUCTASE (NADPH)"/>
    <property type="match status" value="1"/>
</dbReference>
<protein>
    <submittedName>
        <fullName evidence="2">Histidine kinase</fullName>
    </submittedName>
</protein>
<dbReference type="RefSeq" id="WP_108777993.1">
    <property type="nucleotide sequence ID" value="NZ_CP029186.1"/>
</dbReference>
<dbReference type="InterPro" id="IPR051606">
    <property type="entry name" value="Polyketide_Oxido-like"/>
</dbReference>
<keyword evidence="2" id="KW-0808">Transferase</keyword>
<evidence type="ECO:0000313" key="3">
    <source>
        <dbReference type="Proteomes" id="UP000244929"/>
    </source>
</evidence>
<dbReference type="Pfam" id="PF13460">
    <property type="entry name" value="NAD_binding_10"/>
    <property type="match status" value="1"/>
</dbReference>
<dbReference type="InterPro" id="IPR016040">
    <property type="entry name" value="NAD(P)-bd_dom"/>
</dbReference>
<dbReference type="KEGG" id="falb:HYN59_09235"/>
<dbReference type="CDD" id="cd05244">
    <property type="entry name" value="BVR-B_like_SDR_a"/>
    <property type="match status" value="1"/>
</dbReference>
<name>A0A2S1QY76_9FLAO</name>
<dbReference type="AlphaFoldDB" id="A0A2S1QY76"/>
<dbReference type="OrthoDB" id="9785372at2"/>